<sequence>MPDMQRPTLGSASFGLVMGTLAGAALLLLAAPTLVVLVTSFTDGYSLKFPPPSYSLRWYASLIDAWQLQDAALVSLKLGAVVTAVSVVLGTAAALAIGRSRRAWARGLDALFMSPLVLPALAFGLASLVFFSTAGVELSFLTLAIGHIVVSVPYVLRTTLASLAQLDPALLESSESLGAGRLYTFRRVTLPTIRNGIGAGAFIAFMSSFDNIPVSLFMADARNEVLPIRMWQILENSLDVRAAAVSGVLIAVTVLAMVVMERVAGLSRQLR</sequence>
<dbReference type="EMBL" id="CP032323">
    <property type="protein sequence ID" value="QCN98768.1"/>
    <property type="molecule type" value="Genomic_DNA"/>
</dbReference>
<keyword evidence="5 8" id="KW-0812">Transmembrane</keyword>
<gene>
    <name evidence="10" type="ORF">ABAZ39_23930</name>
    <name evidence="12" type="ORF">D3093_26570</name>
    <name evidence="11" type="ORF">FH063_001622</name>
</gene>
<dbReference type="RefSeq" id="WP_040136197.1">
    <property type="nucleotide sequence ID" value="NZ_CP007795.1"/>
</dbReference>
<dbReference type="AlphaFoldDB" id="A0A060DM01"/>
<dbReference type="Gene3D" id="1.10.3720.10">
    <property type="entry name" value="MetI-like"/>
    <property type="match status" value="1"/>
</dbReference>
<feature type="transmembrane region" description="Helical" evidence="8">
    <location>
        <begin position="78"/>
        <end position="98"/>
    </location>
</feature>
<name>A0A060DM01_9PROT</name>
<reference evidence="12 14" key="2">
    <citation type="submission" date="2018-09" db="EMBL/GenBank/DDBJ databases">
        <title>Whole genome based analysis of evolution and adaptive divergence in Indian and Brazilian strains of Azospirillum brasilense.</title>
        <authorList>
            <person name="Singh C."/>
            <person name="Tripathi A.K."/>
        </authorList>
    </citation>
    <scope>NUCLEOTIDE SEQUENCE [LARGE SCALE GENOMIC DNA]</scope>
    <source>
        <strain evidence="12 14">MTCC4035</strain>
        <plasmid evidence="12 14">p2</plasmid>
    </source>
</reference>
<dbReference type="EMBL" id="VEWN01000002">
    <property type="protein sequence ID" value="KAA1057454.1"/>
    <property type="molecule type" value="Genomic_DNA"/>
</dbReference>
<feature type="transmembrane region" description="Helical" evidence="8">
    <location>
        <begin position="110"/>
        <end position="132"/>
    </location>
</feature>
<evidence type="ECO:0000256" key="8">
    <source>
        <dbReference type="RuleBase" id="RU363032"/>
    </source>
</evidence>
<evidence type="ECO:0000256" key="4">
    <source>
        <dbReference type="ARBA" id="ARBA00022519"/>
    </source>
</evidence>
<accession>A0A560CAV5</accession>
<comment type="subcellular location">
    <subcellularLocation>
        <location evidence="1">Cell inner membrane</location>
        <topology evidence="1">Multi-pass membrane protein</topology>
    </subcellularLocation>
    <subcellularLocation>
        <location evidence="8">Cell membrane</location>
        <topology evidence="8">Multi-pass membrane protein</topology>
    </subcellularLocation>
</comment>
<evidence type="ECO:0000313" key="12">
    <source>
        <dbReference type="EMBL" id="QCN98768.1"/>
    </source>
</evidence>
<dbReference type="CDD" id="cd06261">
    <property type="entry name" value="TM_PBP2"/>
    <property type="match status" value="1"/>
</dbReference>
<evidence type="ECO:0000256" key="2">
    <source>
        <dbReference type="ARBA" id="ARBA00022448"/>
    </source>
</evidence>
<dbReference type="GO" id="GO:0005886">
    <property type="term" value="C:plasma membrane"/>
    <property type="evidence" value="ECO:0007669"/>
    <property type="project" value="UniProtKB-SubCell"/>
</dbReference>
<protein>
    <submittedName>
        <fullName evidence="10">ABC transporter permease</fullName>
    </submittedName>
</protein>
<keyword evidence="3" id="KW-1003">Cell membrane</keyword>
<geneLocation type="plasmid" evidence="10 13">
    <name>AbAZ39_p2</name>
</geneLocation>
<dbReference type="Proteomes" id="UP000027186">
    <property type="component" value="Plasmid AbAZ39_p2"/>
</dbReference>
<comment type="similarity">
    <text evidence="8">Belongs to the binding-protein-dependent transport system permease family.</text>
</comment>
<dbReference type="PANTHER" id="PTHR43357:SF4">
    <property type="entry name" value="INNER MEMBRANE ABC TRANSPORTER PERMEASE PROTEIN YDCV"/>
    <property type="match status" value="1"/>
</dbReference>
<keyword evidence="2 8" id="KW-0813">Transport</keyword>
<evidence type="ECO:0000256" key="5">
    <source>
        <dbReference type="ARBA" id="ARBA00022692"/>
    </source>
</evidence>
<dbReference type="InterPro" id="IPR035906">
    <property type="entry name" value="MetI-like_sf"/>
</dbReference>
<evidence type="ECO:0000313" key="14">
    <source>
        <dbReference type="Proteomes" id="UP000298595"/>
    </source>
</evidence>
<evidence type="ECO:0000313" key="11">
    <source>
        <dbReference type="EMBL" id="KAA1057454.1"/>
    </source>
</evidence>
<feature type="transmembrane region" description="Helical" evidence="8">
    <location>
        <begin position="12"/>
        <end position="41"/>
    </location>
</feature>
<accession>A0A060DM01</accession>
<keyword evidence="10" id="KW-0614">Plasmid</keyword>
<dbReference type="GO" id="GO:0055085">
    <property type="term" value="P:transmembrane transport"/>
    <property type="evidence" value="ECO:0007669"/>
    <property type="project" value="InterPro"/>
</dbReference>
<reference evidence="11 15" key="3">
    <citation type="submission" date="2019-07" db="EMBL/GenBank/DDBJ databases">
        <title>Genome sequencing of the stress-tolerant strain Azospirillum brasilense Az19.</title>
        <authorList>
            <person name="Maroniche G.A."/>
            <person name="Garcia J.E."/>
            <person name="Pagnussat L."/>
            <person name="Amenta M."/>
            <person name="Creus C.M."/>
        </authorList>
    </citation>
    <scope>NUCLEOTIDE SEQUENCE [LARGE SCALE GENOMIC DNA]</scope>
    <source>
        <strain evidence="11 15">Az19</strain>
    </source>
</reference>
<reference evidence="10 13" key="1">
    <citation type="journal article" date="2014" name="Genome Announc.">
        <title>Complete Genome Sequence of the Model Rhizosphere Strain Azospirillum brasilense Az39, Successfully Applied in Agriculture.</title>
        <authorList>
            <person name="Rivera D."/>
            <person name="Revale S."/>
            <person name="Molina R."/>
            <person name="Gualpa J."/>
            <person name="Puente M."/>
            <person name="Maroniche G."/>
            <person name="Paris G."/>
            <person name="Baker D."/>
            <person name="Clavijo B."/>
            <person name="McLay K."/>
            <person name="Spaepen S."/>
            <person name="Perticari A."/>
            <person name="Vazquez M."/>
            <person name="Wisniewski-Dye F."/>
            <person name="Watkins C."/>
            <person name="Martinez-Abarca F."/>
            <person name="Vanderleyden J."/>
            <person name="Cassan F."/>
        </authorList>
    </citation>
    <scope>NUCLEOTIDE SEQUENCE [LARGE SCALE GENOMIC DNA]</scope>
    <source>
        <strain evidence="10 13">Az39</strain>
        <plasmid evidence="10">AbAZ39_p2</plasmid>
    </source>
</reference>
<feature type="transmembrane region" description="Helical" evidence="8">
    <location>
        <begin position="138"/>
        <end position="156"/>
    </location>
</feature>
<keyword evidence="7 8" id="KW-0472">Membrane</keyword>
<dbReference type="OrthoDB" id="9815533at2"/>
<dbReference type="EMBL" id="CP007795">
    <property type="protein sequence ID" value="AIB14946.1"/>
    <property type="molecule type" value="Genomic_DNA"/>
</dbReference>
<feature type="transmembrane region" description="Helical" evidence="8">
    <location>
        <begin position="196"/>
        <end position="218"/>
    </location>
</feature>
<evidence type="ECO:0000256" key="6">
    <source>
        <dbReference type="ARBA" id="ARBA00022989"/>
    </source>
</evidence>
<evidence type="ECO:0000313" key="10">
    <source>
        <dbReference type="EMBL" id="AIB14946.1"/>
    </source>
</evidence>
<dbReference type="KEGG" id="abq:ABAZ39_23930"/>
<dbReference type="Proteomes" id="UP000325333">
    <property type="component" value="Unassembled WGS sequence"/>
</dbReference>
<feature type="domain" description="ABC transmembrane type-1" evidence="9">
    <location>
        <begin position="72"/>
        <end position="261"/>
    </location>
</feature>
<keyword evidence="4" id="KW-0997">Cell inner membrane</keyword>
<dbReference type="PROSITE" id="PS50928">
    <property type="entry name" value="ABC_TM1"/>
    <property type="match status" value="1"/>
</dbReference>
<dbReference type="KEGG" id="aare:D3093_26570"/>
<dbReference type="InterPro" id="IPR000515">
    <property type="entry name" value="MetI-like"/>
</dbReference>
<keyword evidence="6 8" id="KW-1133">Transmembrane helix</keyword>
<geneLocation type="plasmid" evidence="12 14">
    <name>p2</name>
</geneLocation>
<evidence type="ECO:0000313" key="13">
    <source>
        <dbReference type="Proteomes" id="UP000027186"/>
    </source>
</evidence>
<feature type="transmembrane region" description="Helical" evidence="8">
    <location>
        <begin position="238"/>
        <end position="260"/>
    </location>
</feature>
<evidence type="ECO:0000259" key="9">
    <source>
        <dbReference type="PROSITE" id="PS50928"/>
    </source>
</evidence>
<organism evidence="10 13">
    <name type="scientific">Azospirillum argentinense</name>
    <dbReference type="NCBI Taxonomy" id="2970906"/>
    <lineage>
        <taxon>Bacteria</taxon>
        <taxon>Pseudomonadati</taxon>
        <taxon>Pseudomonadota</taxon>
        <taxon>Alphaproteobacteria</taxon>
        <taxon>Rhodospirillales</taxon>
        <taxon>Azospirillaceae</taxon>
        <taxon>Azospirillum</taxon>
    </lineage>
</organism>
<dbReference type="Pfam" id="PF00528">
    <property type="entry name" value="BPD_transp_1"/>
    <property type="match status" value="1"/>
</dbReference>
<evidence type="ECO:0000256" key="7">
    <source>
        <dbReference type="ARBA" id="ARBA00023136"/>
    </source>
</evidence>
<dbReference type="SUPFAM" id="SSF161098">
    <property type="entry name" value="MetI-like"/>
    <property type="match status" value="1"/>
</dbReference>
<evidence type="ECO:0000313" key="15">
    <source>
        <dbReference type="Proteomes" id="UP000325333"/>
    </source>
</evidence>
<dbReference type="Proteomes" id="UP000298595">
    <property type="component" value="Plasmid p2"/>
</dbReference>
<evidence type="ECO:0000256" key="1">
    <source>
        <dbReference type="ARBA" id="ARBA00004429"/>
    </source>
</evidence>
<proteinExistence type="inferred from homology"/>
<dbReference type="PANTHER" id="PTHR43357">
    <property type="entry name" value="INNER MEMBRANE ABC TRANSPORTER PERMEASE PROTEIN YDCV"/>
    <property type="match status" value="1"/>
</dbReference>
<evidence type="ECO:0000256" key="3">
    <source>
        <dbReference type="ARBA" id="ARBA00022475"/>
    </source>
</evidence>